<organism evidence="1 2">
    <name type="scientific">Polyplax serrata</name>
    <name type="common">Common mouse louse</name>
    <dbReference type="NCBI Taxonomy" id="468196"/>
    <lineage>
        <taxon>Eukaryota</taxon>
        <taxon>Metazoa</taxon>
        <taxon>Ecdysozoa</taxon>
        <taxon>Arthropoda</taxon>
        <taxon>Hexapoda</taxon>
        <taxon>Insecta</taxon>
        <taxon>Pterygota</taxon>
        <taxon>Neoptera</taxon>
        <taxon>Paraneoptera</taxon>
        <taxon>Psocodea</taxon>
        <taxon>Troctomorpha</taxon>
        <taxon>Phthiraptera</taxon>
        <taxon>Anoplura</taxon>
        <taxon>Polyplacidae</taxon>
        <taxon>Polyplax</taxon>
    </lineage>
</organism>
<dbReference type="AlphaFoldDB" id="A0AAN8NWI9"/>
<gene>
    <name evidence="1" type="ORF">RUM43_003337</name>
</gene>
<evidence type="ECO:0000313" key="2">
    <source>
        <dbReference type="Proteomes" id="UP001372834"/>
    </source>
</evidence>
<accession>A0AAN8NWI9</accession>
<dbReference type="EMBL" id="JAWJWE010000036">
    <property type="protein sequence ID" value="KAK6629520.1"/>
    <property type="molecule type" value="Genomic_DNA"/>
</dbReference>
<evidence type="ECO:0000313" key="1">
    <source>
        <dbReference type="EMBL" id="KAK6629520.1"/>
    </source>
</evidence>
<dbReference type="Proteomes" id="UP001372834">
    <property type="component" value="Unassembled WGS sequence"/>
</dbReference>
<proteinExistence type="predicted"/>
<sequence>MPDVAIVRLLQQSKSIASSGLSSVQFKFRENRVGDSYGHLAYNSTRSMGTSGFNALFFCCPPCAMSQDSILSPKAPNQIICSPPGTIINSFCQLYVLALQTQNTKPDSNQILNRNETLTVFCE</sequence>
<name>A0AAN8NWI9_POLSC</name>
<reference evidence="1 2" key="1">
    <citation type="submission" date="2023-10" db="EMBL/GenBank/DDBJ databases">
        <title>Genomes of two closely related lineages of the louse Polyplax serrata with different host specificities.</title>
        <authorList>
            <person name="Martinu J."/>
            <person name="Tarabai H."/>
            <person name="Stefka J."/>
            <person name="Hypsa V."/>
        </authorList>
    </citation>
    <scope>NUCLEOTIDE SEQUENCE [LARGE SCALE GENOMIC DNA]</scope>
    <source>
        <strain evidence="1">HR10_N</strain>
    </source>
</reference>
<protein>
    <submittedName>
        <fullName evidence="1">Uncharacterized protein</fullName>
    </submittedName>
</protein>
<comment type="caution">
    <text evidence="1">The sequence shown here is derived from an EMBL/GenBank/DDBJ whole genome shotgun (WGS) entry which is preliminary data.</text>
</comment>